<dbReference type="EMBL" id="JAAGWY010000004">
    <property type="protein sequence ID" value="NEN07377.1"/>
    <property type="molecule type" value="Genomic_DNA"/>
</dbReference>
<sequence length="264" mass="27427">MGSATREALANAVSALAELGAKADLATAEDLFAAGRVVADSAQLRAVVSDPSADPQGKAELVKRVFAQLSPGAVSLLSTIAAQRWSRQRDVLAAIEELGIRSIAMSAPAGTDIEGELFTFGGAVISSADLELALRSKLADPTEKAALVDRLLAGKASPQTSAIIRQIVLQSRGRSIREALREAARIVADQSGHSIATVTSAHALPAAQLEQLRAALSAKYGVRLKINEIVDAAVIGGVRVQVGDDVIDGSIARRISDLRLQLVG</sequence>
<protein>
    <recommendedName>
        <fullName evidence="8">ATP synthase subunit delta</fullName>
    </recommendedName>
    <alternativeName>
        <fullName evidence="8">ATP synthase F(1) sector subunit delta</fullName>
    </alternativeName>
    <alternativeName>
        <fullName evidence="8">F-type ATPase subunit delta</fullName>
        <shortName evidence="8">F-ATPase subunit delta</shortName>
    </alternativeName>
</protein>
<evidence type="ECO:0000256" key="3">
    <source>
        <dbReference type="ARBA" id="ARBA00022781"/>
    </source>
</evidence>
<dbReference type="Pfam" id="PF00213">
    <property type="entry name" value="OSCP"/>
    <property type="match status" value="1"/>
</dbReference>
<evidence type="ECO:0000256" key="6">
    <source>
        <dbReference type="ARBA" id="ARBA00023196"/>
    </source>
</evidence>
<dbReference type="RefSeq" id="WP_163290844.1">
    <property type="nucleotide sequence ID" value="NZ_JAAGWY010000004.1"/>
</dbReference>
<keyword evidence="2 8" id="KW-0813">Transport</keyword>
<comment type="function">
    <text evidence="8">F(1)F(0) ATP synthase produces ATP from ADP in the presence of a proton or sodium gradient. F-type ATPases consist of two structural domains, F(1) containing the extramembraneous catalytic core and F(0) containing the membrane proton channel, linked together by a central stalk and a peripheral stalk. During catalysis, ATP synthesis in the catalytic domain of F(1) is coupled via a rotary mechanism of the central stalk subunits to proton translocation.</text>
</comment>
<comment type="subcellular location">
    <subcellularLocation>
        <location evidence="8">Cell membrane</location>
        <topology evidence="8">Peripheral membrane protein</topology>
    </subcellularLocation>
    <subcellularLocation>
        <location evidence="1">Membrane</location>
    </subcellularLocation>
</comment>
<keyword evidence="4 8" id="KW-0406">Ion transport</keyword>
<dbReference type="PRINTS" id="PR00125">
    <property type="entry name" value="ATPASEDELTA"/>
</dbReference>
<comment type="function">
    <text evidence="8">This protein is part of the stalk that links CF(0) to CF(1). It either transmits conformational changes from CF(0) to CF(1) or is implicated in proton conduction.</text>
</comment>
<dbReference type="InterPro" id="IPR000711">
    <property type="entry name" value="ATPase_OSCP/dsu"/>
</dbReference>
<keyword evidence="6 8" id="KW-0139">CF(1)</keyword>
<name>A0A6L9Y1V0_9MICO</name>
<dbReference type="PROSITE" id="PS00389">
    <property type="entry name" value="ATPASE_DELTA"/>
    <property type="match status" value="1"/>
</dbReference>
<dbReference type="Proteomes" id="UP000474967">
    <property type="component" value="Unassembled WGS sequence"/>
</dbReference>
<dbReference type="GO" id="GO:0045259">
    <property type="term" value="C:proton-transporting ATP synthase complex"/>
    <property type="evidence" value="ECO:0007669"/>
    <property type="project" value="UniProtKB-KW"/>
</dbReference>
<dbReference type="NCBIfam" id="NF009967">
    <property type="entry name" value="PRK13430.1"/>
    <property type="match status" value="1"/>
</dbReference>
<comment type="caution">
    <text evidence="9">The sequence shown here is derived from an EMBL/GenBank/DDBJ whole genome shotgun (WGS) entry which is preliminary data.</text>
</comment>
<keyword evidence="8" id="KW-1003">Cell membrane</keyword>
<evidence type="ECO:0000313" key="9">
    <source>
        <dbReference type="EMBL" id="NEN07377.1"/>
    </source>
</evidence>
<evidence type="ECO:0000256" key="2">
    <source>
        <dbReference type="ARBA" id="ARBA00022448"/>
    </source>
</evidence>
<dbReference type="GO" id="GO:0005886">
    <property type="term" value="C:plasma membrane"/>
    <property type="evidence" value="ECO:0007669"/>
    <property type="project" value="UniProtKB-SubCell"/>
</dbReference>
<organism evidence="9 10">
    <name type="scientific">Leifsonia tongyongensis</name>
    <dbReference type="NCBI Taxonomy" id="1268043"/>
    <lineage>
        <taxon>Bacteria</taxon>
        <taxon>Bacillati</taxon>
        <taxon>Actinomycetota</taxon>
        <taxon>Actinomycetes</taxon>
        <taxon>Micrococcales</taxon>
        <taxon>Microbacteriaceae</taxon>
        <taxon>Leifsonia</taxon>
    </lineage>
</organism>
<evidence type="ECO:0000256" key="8">
    <source>
        <dbReference type="HAMAP-Rule" id="MF_01416"/>
    </source>
</evidence>
<evidence type="ECO:0000256" key="1">
    <source>
        <dbReference type="ARBA" id="ARBA00004370"/>
    </source>
</evidence>
<keyword evidence="7 8" id="KW-0066">ATP synthesis</keyword>
<dbReference type="PANTHER" id="PTHR11910">
    <property type="entry name" value="ATP SYNTHASE DELTA CHAIN"/>
    <property type="match status" value="1"/>
</dbReference>
<reference evidence="9 10" key="1">
    <citation type="journal article" date="2014" name="J. Microbiol.">
        <title>Diaminobutyricibacter tongyongensis gen. nov., sp. nov. and Homoserinibacter gongjuensis gen. nov., sp. nov. belong to the family Microbacteriaceae.</title>
        <authorList>
            <person name="Kim S.J."/>
            <person name="Ahn J.H."/>
            <person name="Weon H.Y."/>
            <person name="Hamada M."/>
            <person name="Suzuki K."/>
            <person name="Kwon S.W."/>
        </authorList>
    </citation>
    <scope>NUCLEOTIDE SEQUENCE [LARGE SCALE GENOMIC DNA]</scope>
    <source>
        <strain evidence="9 10">NBRC 108724</strain>
    </source>
</reference>
<dbReference type="GO" id="GO:0046933">
    <property type="term" value="F:proton-transporting ATP synthase activity, rotational mechanism"/>
    <property type="evidence" value="ECO:0007669"/>
    <property type="project" value="UniProtKB-UniRule"/>
</dbReference>
<evidence type="ECO:0000256" key="5">
    <source>
        <dbReference type="ARBA" id="ARBA00023136"/>
    </source>
</evidence>
<dbReference type="InterPro" id="IPR020781">
    <property type="entry name" value="ATPase_OSCP/d_CS"/>
</dbReference>
<dbReference type="HAMAP" id="MF_01416">
    <property type="entry name" value="ATP_synth_delta_bact"/>
    <property type="match status" value="1"/>
</dbReference>
<dbReference type="NCBIfam" id="TIGR01145">
    <property type="entry name" value="ATP_synt_delta"/>
    <property type="match status" value="1"/>
</dbReference>
<keyword evidence="3 8" id="KW-0375">Hydrogen ion transport</keyword>
<evidence type="ECO:0000256" key="7">
    <source>
        <dbReference type="ARBA" id="ARBA00023310"/>
    </source>
</evidence>
<keyword evidence="5 8" id="KW-0472">Membrane</keyword>
<gene>
    <name evidence="8" type="primary">atpH</name>
    <name evidence="9" type="ORF">G3T36_16075</name>
</gene>
<evidence type="ECO:0000256" key="4">
    <source>
        <dbReference type="ARBA" id="ARBA00023065"/>
    </source>
</evidence>
<proteinExistence type="inferred from homology"/>
<comment type="similarity">
    <text evidence="8">Belongs to the ATPase delta chain family.</text>
</comment>
<keyword evidence="10" id="KW-1185">Reference proteome</keyword>
<accession>A0A6L9Y1V0</accession>
<dbReference type="AlphaFoldDB" id="A0A6L9Y1V0"/>
<evidence type="ECO:0000313" key="10">
    <source>
        <dbReference type="Proteomes" id="UP000474967"/>
    </source>
</evidence>